<feature type="domain" description="VWFA" evidence="4">
    <location>
        <begin position="23"/>
        <end position="205"/>
    </location>
</feature>
<evidence type="ECO:0000259" key="4">
    <source>
        <dbReference type="PROSITE" id="PS50234"/>
    </source>
</evidence>
<dbReference type="InterPro" id="IPR002035">
    <property type="entry name" value="VWF_A"/>
</dbReference>
<keyword evidence="2" id="KW-0964">Secreted</keyword>
<keyword evidence="3" id="KW-0732">Signal</keyword>
<sequence length="702" mass="73632">MRKTLLFVVWCALALTAWAAPQRLAFILDASDSMNIGLDGGPTRFAWAKEALTLVLDDLSDETSFAVAVFGHRIPKTQEPATCRDIELIASLGTYGAVDRAVLKATIANLVAMGKTPLAESLRFIAGRVPAPARIVLLTDGGETCGGDPVAEARRLCALGYTVDVVGLALTPADEQALRAIAAAGCGQFIVVAEPKDLVPLFREFVIPTPPIPAPTIPHCLATYKVDPAIVALLLKHLPYAPCTDPMWHVILCFLEQNPPAKIIVGTEGDDVLFGTPGNDLILGLGGDDQIFGFAGNDLLIGGPGNDLIQGGDGDDLILGGPGNDLLFGGAGDDMIYGEDGDDRIEGEAGNDKLFGGPGNDIILGGPGCNVIDGGPGKNFIYDEGTCAPRPLAPDCTPVCAPPVPATPKPTISPTCQVAPEIKTVVEGGSIVLRAIVHDPDGDPVRVTWSAPKGHFSDPHAFEPTYYAPWVKSCDGERIEITLTAVDACGAQAVDKLVLHVLNVNHPPVVDAGPDLAVDEGGKIRLLASACDPDDDALSFLWTIGCGRGSLDNPRALQPIYTAPLTSRCEGETVELTLTVTDACGAVAQDTVRIHVRNLNKPPWADAGPDLQVPEKAQIMILGQAGDPDGEKLTVTWWASAGTLLNADTLCPIFVAPEVEGCDHMLVTVTLCVMDPCGAVAQDSLVIKVLNVNRPPQVKADP</sequence>
<protein>
    <submittedName>
        <fullName evidence="5">Alkaline phosphatase</fullName>
    </submittedName>
</protein>
<dbReference type="InterPro" id="IPR013783">
    <property type="entry name" value="Ig-like_fold"/>
</dbReference>
<dbReference type="PROSITE" id="PS00330">
    <property type="entry name" value="HEMOLYSIN_CALCIUM"/>
    <property type="match status" value="3"/>
</dbReference>
<dbReference type="Gene3D" id="2.150.10.10">
    <property type="entry name" value="Serralysin-like metalloprotease, C-terminal"/>
    <property type="match status" value="2"/>
</dbReference>
<evidence type="ECO:0000313" key="6">
    <source>
        <dbReference type="Proteomes" id="UP000287233"/>
    </source>
</evidence>
<dbReference type="Gene3D" id="3.40.50.410">
    <property type="entry name" value="von Willebrand factor, type A domain"/>
    <property type="match status" value="1"/>
</dbReference>
<gene>
    <name evidence="5" type="ORF">BIP78_1610</name>
</gene>
<dbReference type="EMBL" id="CP034928">
    <property type="protein sequence ID" value="QAA77374.1"/>
    <property type="molecule type" value="Genomic_DNA"/>
</dbReference>
<dbReference type="SUPFAM" id="SSF51120">
    <property type="entry name" value="beta-Roll"/>
    <property type="match status" value="1"/>
</dbReference>
<dbReference type="SUPFAM" id="SSF49299">
    <property type="entry name" value="PKD domain"/>
    <property type="match status" value="1"/>
</dbReference>
<dbReference type="PROSITE" id="PS50234">
    <property type="entry name" value="VWFA"/>
    <property type="match status" value="1"/>
</dbReference>
<dbReference type="KEGG" id="bih:BIP78_1610"/>
<evidence type="ECO:0000256" key="3">
    <source>
        <dbReference type="SAM" id="SignalP"/>
    </source>
</evidence>
<dbReference type="PANTHER" id="PTHR38340:SF1">
    <property type="entry name" value="S-LAYER PROTEIN"/>
    <property type="match status" value="1"/>
</dbReference>
<dbReference type="Gene3D" id="2.60.40.10">
    <property type="entry name" value="Immunoglobulins"/>
    <property type="match status" value="2"/>
</dbReference>
<dbReference type="GO" id="GO:0005576">
    <property type="term" value="C:extracellular region"/>
    <property type="evidence" value="ECO:0007669"/>
    <property type="project" value="UniProtKB-SubCell"/>
</dbReference>
<feature type="chain" id="PRO_5019124925" evidence="3">
    <location>
        <begin position="20"/>
        <end position="702"/>
    </location>
</feature>
<organism evidence="5 6">
    <name type="scientific">Bipolaricaulis sibiricus</name>
    <dbReference type="NCBI Taxonomy" id="2501609"/>
    <lineage>
        <taxon>Bacteria</taxon>
        <taxon>Candidatus Bipolaricaulota</taxon>
        <taxon>Candidatus Bipolaricaulia</taxon>
        <taxon>Candidatus Bipolaricaulales</taxon>
        <taxon>Candidatus Bipolaricaulaceae</taxon>
        <taxon>Candidatus Bipolaricaulis</taxon>
    </lineage>
</organism>
<evidence type="ECO:0000256" key="2">
    <source>
        <dbReference type="ARBA" id="ARBA00022525"/>
    </source>
</evidence>
<dbReference type="PANTHER" id="PTHR38340">
    <property type="entry name" value="S-LAYER PROTEIN"/>
    <property type="match status" value="1"/>
</dbReference>
<feature type="signal peptide" evidence="3">
    <location>
        <begin position="1"/>
        <end position="19"/>
    </location>
</feature>
<dbReference type="InterPro" id="IPR001343">
    <property type="entry name" value="Hemolysn_Ca-bd"/>
</dbReference>
<dbReference type="SUPFAM" id="SSF53300">
    <property type="entry name" value="vWA-like"/>
    <property type="match status" value="1"/>
</dbReference>
<name>A0A410FWI8_BIPS1</name>
<dbReference type="InterPro" id="IPR011049">
    <property type="entry name" value="Serralysin-like_metalloprot_C"/>
</dbReference>
<dbReference type="Pfam" id="PF00353">
    <property type="entry name" value="HemolysinCabind"/>
    <property type="match status" value="3"/>
</dbReference>
<comment type="subcellular location">
    <subcellularLocation>
        <location evidence="1">Secreted</location>
    </subcellularLocation>
</comment>
<dbReference type="InterPro" id="IPR035986">
    <property type="entry name" value="PKD_dom_sf"/>
</dbReference>
<accession>A0A410FWI8</accession>
<dbReference type="Pfam" id="PF17963">
    <property type="entry name" value="Big_9"/>
    <property type="match status" value="1"/>
</dbReference>
<reference evidence="6" key="1">
    <citation type="submission" date="2018-12" db="EMBL/GenBank/DDBJ databases">
        <title>Complete genome sequence of an uncultured bacterium of the candidate phylum Bipolaricaulota.</title>
        <authorList>
            <person name="Kadnikov V.V."/>
            <person name="Mardanov A.V."/>
            <person name="Beletsky A.V."/>
            <person name="Frank Y.A."/>
            <person name="Karnachuk O.V."/>
            <person name="Ravin N.V."/>
        </authorList>
    </citation>
    <scope>NUCLEOTIDE SEQUENCE [LARGE SCALE GENOMIC DNA]</scope>
</reference>
<evidence type="ECO:0000313" key="5">
    <source>
        <dbReference type="EMBL" id="QAA77374.1"/>
    </source>
</evidence>
<dbReference type="InterPro" id="IPR050557">
    <property type="entry name" value="RTX_toxin/Mannuronan_C5-epim"/>
</dbReference>
<dbReference type="Pfam" id="PF00092">
    <property type="entry name" value="VWA"/>
    <property type="match status" value="1"/>
</dbReference>
<dbReference type="Proteomes" id="UP000287233">
    <property type="component" value="Chromosome"/>
</dbReference>
<evidence type="ECO:0000256" key="1">
    <source>
        <dbReference type="ARBA" id="ARBA00004613"/>
    </source>
</evidence>
<dbReference type="InterPro" id="IPR036465">
    <property type="entry name" value="vWFA_dom_sf"/>
</dbReference>
<dbReference type="InterPro" id="IPR018511">
    <property type="entry name" value="Hemolysin-typ_Ca-bd_CS"/>
</dbReference>
<dbReference type="AlphaFoldDB" id="A0A410FWI8"/>
<proteinExistence type="predicted"/>
<dbReference type="PRINTS" id="PR00313">
    <property type="entry name" value="CABNDNGRPT"/>
</dbReference>
<dbReference type="GO" id="GO:0005509">
    <property type="term" value="F:calcium ion binding"/>
    <property type="evidence" value="ECO:0007669"/>
    <property type="project" value="InterPro"/>
</dbReference>
<dbReference type="CDD" id="cd00146">
    <property type="entry name" value="PKD"/>
    <property type="match status" value="1"/>
</dbReference>
<dbReference type="SMART" id="SM00327">
    <property type="entry name" value="VWA"/>
    <property type="match status" value="1"/>
</dbReference>